<dbReference type="EMBL" id="JBFOLK010000014">
    <property type="protein sequence ID" value="KAL2461545.1"/>
    <property type="molecule type" value="Genomic_DNA"/>
</dbReference>
<reference evidence="2" key="1">
    <citation type="submission" date="2024-07" db="EMBL/GenBank/DDBJ databases">
        <title>Two chromosome-level genome assemblies of Korean endemic species Abeliophyllum distichum and Forsythia ovata (Oleaceae).</title>
        <authorList>
            <person name="Jang H."/>
        </authorList>
    </citation>
    <scope>NUCLEOTIDE SEQUENCE [LARGE SCALE GENOMIC DNA]</scope>
</reference>
<accession>A0ABD1PCF4</accession>
<proteinExistence type="predicted"/>
<organism evidence="1 2">
    <name type="scientific">Abeliophyllum distichum</name>
    <dbReference type="NCBI Taxonomy" id="126358"/>
    <lineage>
        <taxon>Eukaryota</taxon>
        <taxon>Viridiplantae</taxon>
        <taxon>Streptophyta</taxon>
        <taxon>Embryophyta</taxon>
        <taxon>Tracheophyta</taxon>
        <taxon>Spermatophyta</taxon>
        <taxon>Magnoliopsida</taxon>
        <taxon>eudicotyledons</taxon>
        <taxon>Gunneridae</taxon>
        <taxon>Pentapetalae</taxon>
        <taxon>asterids</taxon>
        <taxon>lamiids</taxon>
        <taxon>Lamiales</taxon>
        <taxon>Oleaceae</taxon>
        <taxon>Forsythieae</taxon>
        <taxon>Abeliophyllum</taxon>
    </lineage>
</organism>
<sequence>MATHNLKDCVSMLENFMGAPMTDNVVSLAVQAHELRKAHAEMKVLFDGLTSDMLHLTNNVKARIDKIENDILVNIKPCLEKMENEDSVDVNDRLNEVEMETLTSSLRHLNNR</sequence>
<dbReference type="Proteomes" id="UP001604336">
    <property type="component" value="Unassembled WGS sequence"/>
</dbReference>
<evidence type="ECO:0000313" key="2">
    <source>
        <dbReference type="Proteomes" id="UP001604336"/>
    </source>
</evidence>
<keyword evidence="2" id="KW-1185">Reference proteome</keyword>
<dbReference type="AlphaFoldDB" id="A0ABD1PCF4"/>
<comment type="caution">
    <text evidence="1">The sequence shown here is derived from an EMBL/GenBank/DDBJ whole genome shotgun (WGS) entry which is preliminary data.</text>
</comment>
<protein>
    <submittedName>
        <fullName evidence="1">Uncharacterized protein</fullName>
    </submittedName>
</protein>
<name>A0ABD1PCF4_9LAMI</name>
<evidence type="ECO:0000313" key="1">
    <source>
        <dbReference type="EMBL" id="KAL2461545.1"/>
    </source>
</evidence>
<gene>
    <name evidence="1" type="ORF">Adt_44965</name>
</gene>